<evidence type="ECO:0000313" key="3">
    <source>
        <dbReference type="Proteomes" id="UP001210211"/>
    </source>
</evidence>
<evidence type="ECO:0000256" key="1">
    <source>
        <dbReference type="SAM" id="MobiDB-lite"/>
    </source>
</evidence>
<keyword evidence="3" id="KW-1185">Reference proteome</keyword>
<accession>A0AAD5ZQY1</accession>
<protein>
    <submittedName>
        <fullName evidence="2">Uncharacterized protein</fullName>
    </submittedName>
</protein>
<gene>
    <name evidence="2" type="ORF">LUZ61_006088</name>
</gene>
<dbReference type="EMBL" id="JAMRDG010000001">
    <property type="protein sequence ID" value="KAJ3702383.1"/>
    <property type="molecule type" value="Genomic_DNA"/>
</dbReference>
<evidence type="ECO:0000313" key="2">
    <source>
        <dbReference type="EMBL" id="KAJ3702383.1"/>
    </source>
</evidence>
<feature type="compositionally biased region" description="Pro residues" evidence="1">
    <location>
        <begin position="1"/>
        <end position="14"/>
    </location>
</feature>
<dbReference type="PANTHER" id="PTHR37383:SF1">
    <property type="entry name" value="OS01G0694200 PROTEIN"/>
    <property type="match status" value="1"/>
</dbReference>
<dbReference type="PANTHER" id="PTHR37383">
    <property type="entry name" value="OS01G0694200 PROTEIN"/>
    <property type="match status" value="1"/>
</dbReference>
<sequence length="432" mass="46263">MPPTSSPPTSPSPSPLHATTLPSPPFPSPHSITSILPSPPPFTSLAIFLADSTALLYPSLPLLTPSLPSHPISLPSPSLPSLSTFAFIQPSNALLFLSFSSPHAPVAYHLNSHQFTPIPVQFKPDLFSPLAPFGLGLGFCIKSSLNLVAIHSVNASQIWLLFVILRERSGAMVVELKKCAVIELVDPVFEICVGLGCLVLGERGGVRVFPLRSLIKGKEGKGVEGIAKKGKGLVNGMVDLSANKKNGKLRTVKVKQNSGEYYSFFVSFNEGNSVKSENDIGVPQLARAVSIHPFSKKIFMVVDSAGDLHFFSLLNNSVVGPNSQCNKVSKEFCTTRLDVAIKVQLLAVLPNFSAKAQIIWVSDGHHLLNMTSVCCMESGVTDSGTTEIKLTSVEILATETIFTTGKIRDIVSISSSVVLVLTQENIYAYGTV</sequence>
<reference evidence="2 3" key="1">
    <citation type="journal article" date="2022" name="Cell">
        <title>Repeat-based holocentromeres influence genome architecture and karyotype evolution.</title>
        <authorList>
            <person name="Hofstatter P.G."/>
            <person name="Thangavel G."/>
            <person name="Lux T."/>
            <person name="Neumann P."/>
            <person name="Vondrak T."/>
            <person name="Novak P."/>
            <person name="Zhang M."/>
            <person name="Costa L."/>
            <person name="Castellani M."/>
            <person name="Scott A."/>
            <person name="Toegelov H."/>
            <person name="Fuchs J."/>
            <person name="Mata-Sucre Y."/>
            <person name="Dias Y."/>
            <person name="Vanzela A.L.L."/>
            <person name="Huettel B."/>
            <person name="Almeida C.C.S."/>
            <person name="Simkova H."/>
            <person name="Souza G."/>
            <person name="Pedrosa-Harand A."/>
            <person name="Macas J."/>
            <person name="Mayer K.F.X."/>
            <person name="Houben A."/>
            <person name="Marques A."/>
        </authorList>
    </citation>
    <scope>NUCLEOTIDE SEQUENCE [LARGE SCALE GENOMIC DNA]</scope>
    <source>
        <strain evidence="2">RhyTen1mFocal</strain>
    </source>
</reference>
<comment type="caution">
    <text evidence="2">The sequence shown here is derived from an EMBL/GenBank/DDBJ whole genome shotgun (WGS) entry which is preliminary data.</text>
</comment>
<dbReference type="AlphaFoldDB" id="A0AAD5ZQY1"/>
<feature type="region of interest" description="Disordered" evidence="1">
    <location>
        <begin position="1"/>
        <end position="23"/>
    </location>
</feature>
<organism evidence="2 3">
    <name type="scientific">Rhynchospora tenuis</name>
    <dbReference type="NCBI Taxonomy" id="198213"/>
    <lineage>
        <taxon>Eukaryota</taxon>
        <taxon>Viridiplantae</taxon>
        <taxon>Streptophyta</taxon>
        <taxon>Embryophyta</taxon>
        <taxon>Tracheophyta</taxon>
        <taxon>Spermatophyta</taxon>
        <taxon>Magnoliopsida</taxon>
        <taxon>Liliopsida</taxon>
        <taxon>Poales</taxon>
        <taxon>Cyperaceae</taxon>
        <taxon>Cyperoideae</taxon>
        <taxon>Rhynchosporeae</taxon>
        <taxon>Rhynchospora</taxon>
    </lineage>
</organism>
<proteinExistence type="predicted"/>
<dbReference type="Proteomes" id="UP001210211">
    <property type="component" value="Unassembled WGS sequence"/>
</dbReference>
<name>A0AAD5ZQY1_9POAL</name>